<feature type="transmembrane region" description="Helical" evidence="1">
    <location>
        <begin position="266"/>
        <end position="287"/>
    </location>
</feature>
<comment type="caution">
    <text evidence="4">The sequence shown here is derived from an EMBL/GenBank/DDBJ whole genome shotgun (WGS) entry which is preliminary data.</text>
</comment>
<feature type="transmembrane region" description="Helical" evidence="1">
    <location>
        <begin position="204"/>
        <end position="224"/>
    </location>
</feature>
<feature type="domain" description="DUF4010" evidence="3">
    <location>
        <begin position="182"/>
        <end position="390"/>
    </location>
</feature>
<feature type="transmembrane region" description="Helical" evidence="1">
    <location>
        <begin position="38"/>
        <end position="56"/>
    </location>
</feature>
<name>A0A839IL32_9GAMM</name>
<dbReference type="InterPro" id="IPR025105">
    <property type="entry name" value="DUF4010"/>
</dbReference>
<dbReference type="EMBL" id="JACJFM010000001">
    <property type="protein sequence ID" value="MBB1485209.1"/>
    <property type="molecule type" value="Genomic_DNA"/>
</dbReference>
<reference evidence="4 5" key="1">
    <citation type="submission" date="2020-08" db="EMBL/GenBank/DDBJ databases">
        <title>Oceanospirillum sp. nov. isolated from marine sediment.</title>
        <authorList>
            <person name="Ji X."/>
        </authorList>
    </citation>
    <scope>NUCLEOTIDE SEQUENCE [LARGE SCALE GENOMIC DNA]</scope>
    <source>
        <strain evidence="4 5">D5</strain>
    </source>
</reference>
<feature type="transmembrane region" description="Helical" evidence="1">
    <location>
        <begin position="302"/>
        <end position="322"/>
    </location>
</feature>
<feature type="transmembrane region" description="Helical" evidence="1">
    <location>
        <begin position="394"/>
        <end position="415"/>
    </location>
</feature>
<dbReference type="PANTHER" id="PTHR39084:SF1">
    <property type="entry name" value="DUF4010 DOMAIN-CONTAINING PROTEIN"/>
    <property type="match status" value="1"/>
</dbReference>
<feature type="transmembrane region" description="Helical" evidence="1">
    <location>
        <begin position="144"/>
        <end position="162"/>
    </location>
</feature>
<evidence type="ECO:0000259" key="3">
    <source>
        <dbReference type="Pfam" id="PF13194"/>
    </source>
</evidence>
<feature type="domain" description="MgtC/SapB/SrpB/YhiD N-terminal" evidence="2">
    <location>
        <begin position="10"/>
        <end position="134"/>
    </location>
</feature>
<feature type="transmembrane region" description="Helical" evidence="1">
    <location>
        <begin position="236"/>
        <end position="259"/>
    </location>
</feature>
<sequence length="416" mass="44070">MEFNHTLGLLAVALFLGLLIGVERGWKYRSLKDGSRIAGLRTYGLIALLGAVAVMLSEQAGAYLIGVIFSGLCVALTASYFVNHNQKNISLTSLISALLAFSYGALVMQGYVTEASAMAVITTVLLSLKGELHRWLWLLEKKELWAALELLIISVVVLPILPDQAMGPWNALNPYEIWWMVVLIAAISFMGYFAMKIAGARKGIMLTALFAGLVSSTALTLQFSRMGRESREACPLLAAGILFACGTMFPRILLVAGVINPNLIHLLVWPVLVASLTIYLPAFWFWYQGNQSVAEDIAPPSSPLSLTSALGFGVLLAAILLLSSALQDILGEAGILILAAVSGVADVDPINLSLSGMSRDGLAESTAVLGIIIAAAVNSVLKGGMAGAIGGREVAVRATFPLVLSAVLALLTIVFI</sequence>
<dbReference type="Pfam" id="PF02308">
    <property type="entry name" value="MgtC"/>
    <property type="match status" value="1"/>
</dbReference>
<proteinExistence type="predicted"/>
<evidence type="ECO:0000256" key="1">
    <source>
        <dbReference type="SAM" id="Phobius"/>
    </source>
</evidence>
<feature type="transmembrane region" description="Helical" evidence="1">
    <location>
        <begin position="177"/>
        <end position="195"/>
    </location>
</feature>
<feature type="transmembrane region" description="Helical" evidence="1">
    <location>
        <begin position="62"/>
        <end position="82"/>
    </location>
</feature>
<evidence type="ECO:0000313" key="4">
    <source>
        <dbReference type="EMBL" id="MBB1485209.1"/>
    </source>
</evidence>
<feature type="transmembrane region" description="Helical" evidence="1">
    <location>
        <begin position="6"/>
        <end position="26"/>
    </location>
</feature>
<feature type="transmembrane region" description="Helical" evidence="1">
    <location>
        <begin position="115"/>
        <end position="132"/>
    </location>
</feature>
<keyword evidence="1" id="KW-1133">Transmembrane helix</keyword>
<gene>
    <name evidence="4" type="ORF">H4O21_01060</name>
</gene>
<feature type="transmembrane region" description="Helical" evidence="1">
    <location>
        <begin position="329"/>
        <end position="345"/>
    </location>
</feature>
<dbReference type="InterPro" id="IPR049177">
    <property type="entry name" value="MgtC_SapB_SrpB_YhiD_N"/>
</dbReference>
<dbReference type="Pfam" id="PF13194">
    <property type="entry name" value="DUF4010"/>
    <property type="match status" value="1"/>
</dbReference>
<accession>A0A839IL32</accession>
<dbReference type="Proteomes" id="UP000565262">
    <property type="component" value="Unassembled WGS sequence"/>
</dbReference>
<organism evidence="4 5">
    <name type="scientific">Oceanospirillum sediminis</name>
    <dbReference type="NCBI Taxonomy" id="2760088"/>
    <lineage>
        <taxon>Bacteria</taxon>
        <taxon>Pseudomonadati</taxon>
        <taxon>Pseudomonadota</taxon>
        <taxon>Gammaproteobacteria</taxon>
        <taxon>Oceanospirillales</taxon>
        <taxon>Oceanospirillaceae</taxon>
        <taxon>Oceanospirillum</taxon>
    </lineage>
</organism>
<dbReference type="AlphaFoldDB" id="A0A839IL32"/>
<keyword evidence="5" id="KW-1185">Reference proteome</keyword>
<keyword evidence="1" id="KW-0812">Transmembrane</keyword>
<protein>
    <submittedName>
        <fullName evidence="4">MgtC/SapB family protein</fullName>
    </submittedName>
</protein>
<feature type="transmembrane region" description="Helical" evidence="1">
    <location>
        <begin position="365"/>
        <end position="382"/>
    </location>
</feature>
<feature type="transmembrane region" description="Helical" evidence="1">
    <location>
        <begin position="89"/>
        <end position="109"/>
    </location>
</feature>
<keyword evidence="1" id="KW-0472">Membrane</keyword>
<dbReference type="PANTHER" id="PTHR39084">
    <property type="entry name" value="MEMBRANE PROTEIN-RELATED"/>
    <property type="match status" value="1"/>
</dbReference>
<evidence type="ECO:0000259" key="2">
    <source>
        <dbReference type="Pfam" id="PF02308"/>
    </source>
</evidence>
<evidence type="ECO:0000313" key="5">
    <source>
        <dbReference type="Proteomes" id="UP000565262"/>
    </source>
</evidence>